<dbReference type="InterPro" id="IPR051830">
    <property type="entry name" value="NOTCH_homolog"/>
</dbReference>
<feature type="disulfide bond" evidence="6">
    <location>
        <begin position="266"/>
        <end position="275"/>
    </location>
</feature>
<feature type="disulfide bond" evidence="6">
    <location>
        <begin position="299"/>
        <end position="308"/>
    </location>
</feature>
<dbReference type="SUPFAM" id="SSF57196">
    <property type="entry name" value="EGF/Laminin"/>
    <property type="match status" value="1"/>
</dbReference>
<keyword evidence="12" id="KW-1185">Reference proteome</keyword>
<keyword evidence="4 5" id="KW-1015">Disulfide bond</keyword>
<feature type="domain" description="DSL" evidence="10">
    <location>
        <begin position="264"/>
        <end position="308"/>
    </location>
</feature>
<feature type="compositionally biased region" description="Low complexity" evidence="7">
    <location>
        <begin position="639"/>
        <end position="666"/>
    </location>
</feature>
<dbReference type="InterPro" id="IPR000742">
    <property type="entry name" value="EGF"/>
</dbReference>
<comment type="caution">
    <text evidence="5">Lacks conserved residue(s) required for the propagation of feature annotation.</text>
</comment>
<reference evidence="11" key="1">
    <citation type="submission" date="2021-01" db="UniProtKB">
        <authorList>
            <consortium name="EnsemblMetazoa"/>
        </authorList>
    </citation>
    <scope>IDENTIFICATION</scope>
</reference>
<dbReference type="PROSITE" id="PS51051">
    <property type="entry name" value="DSL"/>
    <property type="match status" value="1"/>
</dbReference>
<evidence type="ECO:0000256" key="5">
    <source>
        <dbReference type="PROSITE-ProRule" id="PRU00076"/>
    </source>
</evidence>
<dbReference type="PROSITE" id="PS00022">
    <property type="entry name" value="EGF_1"/>
    <property type="match status" value="1"/>
</dbReference>
<feature type="compositionally biased region" description="Low complexity" evidence="7">
    <location>
        <begin position="700"/>
        <end position="717"/>
    </location>
</feature>
<evidence type="ECO:0000256" key="6">
    <source>
        <dbReference type="PROSITE-ProRule" id="PRU00377"/>
    </source>
</evidence>
<evidence type="ECO:0008006" key="13">
    <source>
        <dbReference type="Google" id="ProtNLM"/>
    </source>
</evidence>
<protein>
    <recommendedName>
        <fullName evidence="13">Delta-like protein</fullName>
    </recommendedName>
</protein>
<keyword evidence="8" id="KW-0812">Transmembrane</keyword>
<keyword evidence="8" id="KW-0472">Membrane</keyword>
<dbReference type="AlphaFoldDB" id="A0A7M5VGK5"/>
<evidence type="ECO:0000256" key="2">
    <source>
        <dbReference type="ARBA" id="ARBA00022536"/>
    </source>
</evidence>
<keyword evidence="1" id="KW-0217">Developmental protein</keyword>
<dbReference type="GO" id="GO:0007154">
    <property type="term" value="P:cell communication"/>
    <property type="evidence" value="ECO:0007669"/>
    <property type="project" value="InterPro"/>
</dbReference>
<feature type="compositionally biased region" description="Low complexity" evidence="7">
    <location>
        <begin position="680"/>
        <end position="691"/>
    </location>
</feature>
<dbReference type="EnsemblMetazoa" id="CLYHEMT010867.2">
    <property type="protein sequence ID" value="CLYHEMP010867.2"/>
    <property type="gene ID" value="CLYHEMG010867"/>
</dbReference>
<dbReference type="RefSeq" id="XP_066910827.1">
    <property type="nucleotide sequence ID" value="XM_067054726.1"/>
</dbReference>
<feature type="transmembrane region" description="Helical" evidence="8">
    <location>
        <begin position="471"/>
        <end position="494"/>
    </location>
</feature>
<name>A0A7M5VGK5_9CNID</name>
<dbReference type="RefSeq" id="XP_066910820.1">
    <property type="nucleotide sequence ID" value="XM_067054719.1"/>
</dbReference>
<dbReference type="PANTHER" id="PTHR24033">
    <property type="entry name" value="EGF-LIKE DOMAIN-CONTAINING PROTEIN"/>
    <property type="match status" value="1"/>
</dbReference>
<dbReference type="EnsemblMetazoa" id="CLYHEMT010867.1">
    <property type="protein sequence ID" value="CLYHEMP010867.1"/>
    <property type="gene ID" value="CLYHEMG010867"/>
</dbReference>
<feature type="disulfide bond" evidence="6">
    <location>
        <begin position="279"/>
        <end position="291"/>
    </location>
</feature>
<evidence type="ECO:0000313" key="11">
    <source>
        <dbReference type="EnsemblMetazoa" id="CLYHEMP010867.1"/>
    </source>
</evidence>
<keyword evidence="3" id="KW-0677">Repeat</keyword>
<proteinExistence type="predicted"/>
<feature type="region of interest" description="Disordered" evidence="7">
    <location>
        <begin position="638"/>
        <end position="723"/>
    </location>
</feature>
<dbReference type="Gene3D" id="2.170.300.10">
    <property type="entry name" value="Tie2 ligand-binding domain superfamily"/>
    <property type="match status" value="1"/>
</dbReference>
<evidence type="ECO:0000256" key="7">
    <source>
        <dbReference type="SAM" id="MobiDB-lite"/>
    </source>
</evidence>
<keyword evidence="2 5" id="KW-0245">EGF-like domain</keyword>
<dbReference type="Gene3D" id="2.10.25.10">
    <property type="entry name" value="Laminin"/>
    <property type="match status" value="1"/>
</dbReference>
<dbReference type="InterPro" id="IPR001774">
    <property type="entry name" value="DSL"/>
</dbReference>
<sequence>MLINSYPLFKTVFFKNRYLIKDPNRKKRKFDHLLRKQSRHPPRGTTLLDYLLTLILHRYYTIYLVFMTRLYLLVQILIFSVLQIHCYRYVASVHFKHISGLSSSIKLASKRKGGNPGKMLSNDDPQFSFRTELIDLEFDPTISLINAVGSLPKRADSLRVMFNQTYTIRPLVLKLTIRQIGSNTIVLKERFGDELRFNDTEWNAVRTSSLINNQQISFSYKLACPPNMYGPICGKQCKPSPKYSCGKNGERECLRYTCGNNGKKHCSKDWFGTECNRRCDCQDSVPRTGRCLSDGRCECYKGWTGYDCARDLKLCYTTSCQNGGTCSDINGQCNCPPTHVGQYCEKILLKPSSSIILVTSTKLPINETHIIPSDTSIQTNQAGMTSSTIMELIQPSTSVSIMYSTMILQSSSVIGIREQKTISFLETSSVYIEPSPSGVSSSTITMSSITPTLITESATNASKDSSDTGTIIAVISTTIFISLAFTMFLFWLIWRRKRLQRRKSQVSNIVTMTTDDDPDTLSRPSTFSSTRSVSPLINYLYEKDSLPSPRDPPDLEVFSVLDKPAVFTEEQQEERDEKKYTTLKEIDRICMEALKGPSSANNKKTEKPYNRANINVKNYSNEQLPCCDKTLSNISRDNSSYTCSSSGYESGSSTPLSSQSGSATSTRLPPSRLEKRIQGGRHSASSSSTPSRGRRRSSERNNNSSSHTLSSQSSSHNECFEEEDGELIHSLQTKHHVQFEGLPNFIMYREDTNV</sequence>
<dbReference type="PROSITE" id="PS50026">
    <property type="entry name" value="EGF_3"/>
    <property type="match status" value="1"/>
</dbReference>
<organism evidence="11 12">
    <name type="scientific">Clytia hemisphaerica</name>
    <dbReference type="NCBI Taxonomy" id="252671"/>
    <lineage>
        <taxon>Eukaryota</taxon>
        <taxon>Metazoa</taxon>
        <taxon>Cnidaria</taxon>
        <taxon>Hydrozoa</taxon>
        <taxon>Hydroidolina</taxon>
        <taxon>Leptothecata</taxon>
        <taxon>Obeliida</taxon>
        <taxon>Clytiidae</taxon>
        <taxon>Clytia</taxon>
    </lineage>
</organism>
<dbReference type="OrthoDB" id="6022768at2759"/>
<evidence type="ECO:0000259" key="10">
    <source>
        <dbReference type="PROSITE" id="PS51051"/>
    </source>
</evidence>
<dbReference type="CDD" id="cd00054">
    <property type="entry name" value="EGF_CA"/>
    <property type="match status" value="1"/>
</dbReference>
<dbReference type="GeneID" id="136798133"/>
<dbReference type="PANTHER" id="PTHR24033:SF151">
    <property type="entry name" value="NOTCH 2"/>
    <property type="match status" value="1"/>
</dbReference>
<evidence type="ECO:0000256" key="8">
    <source>
        <dbReference type="SAM" id="Phobius"/>
    </source>
</evidence>
<accession>A0A7M5VGK5</accession>
<dbReference type="GO" id="GO:0016020">
    <property type="term" value="C:membrane"/>
    <property type="evidence" value="ECO:0007669"/>
    <property type="project" value="InterPro"/>
</dbReference>
<evidence type="ECO:0000259" key="9">
    <source>
        <dbReference type="PROSITE" id="PS50026"/>
    </source>
</evidence>
<evidence type="ECO:0000256" key="1">
    <source>
        <dbReference type="ARBA" id="ARBA00022473"/>
    </source>
</evidence>
<keyword evidence="8" id="KW-1133">Transmembrane helix</keyword>
<evidence type="ECO:0000313" key="12">
    <source>
        <dbReference type="Proteomes" id="UP000594262"/>
    </source>
</evidence>
<feature type="domain" description="EGF-like" evidence="9">
    <location>
        <begin position="311"/>
        <end position="345"/>
    </location>
</feature>
<feature type="transmembrane region" description="Helical" evidence="8">
    <location>
        <begin position="60"/>
        <end position="82"/>
    </location>
</feature>
<evidence type="ECO:0000256" key="3">
    <source>
        <dbReference type="ARBA" id="ARBA00022737"/>
    </source>
</evidence>
<evidence type="ECO:0000256" key="4">
    <source>
        <dbReference type="ARBA" id="ARBA00023157"/>
    </source>
</evidence>
<feature type="disulfide bond" evidence="5">
    <location>
        <begin position="335"/>
        <end position="344"/>
    </location>
</feature>
<dbReference type="Proteomes" id="UP000594262">
    <property type="component" value="Unplaced"/>
</dbReference>
<dbReference type="RefSeq" id="XP_066910832.1">
    <property type="nucleotide sequence ID" value="XM_067054731.1"/>
</dbReference>